<feature type="compositionally biased region" description="Polar residues" evidence="3">
    <location>
        <begin position="763"/>
        <end position="776"/>
    </location>
</feature>
<dbReference type="EMBL" id="SGPM01000039">
    <property type="protein sequence ID" value="THH31708.1"/>
    <property type="molecule type" value="Genomic_DNA"/>
</dbReference>
<dbReference type="InterPro" id="IPR036028">
    <property type="entry name" value="SH3-like_dom_sf"/>
</dbReference>
<feature type="compositionally biased region" description="Low complexity" evidence="3">
    <location>
        <begin position="810"/>
        <end position="825"/>
    </location>
</feature>
<evidence type="ECO:0000259" key="4">
    <source>
        <dbReference type="PROSITE" id="PS50002"/>
    </source>
</evidence>
<dbReference type="PROSITE" id="PS51021">
    <property type="entry name" value="BAR"/>
    <property type="match status" value="1"/>
</dbReference>
<dbReference type="Pfam" id="PF03114">
    <property type="entry name" value="BAR"/>
    <property type="match status" value="1"/>
</dbReference>
<accession>A0A4S4N1P7</accession>
<dbReference type="CDD" id="cd00174">
    <property type="entry name" value="SH3"/>
    <property type="match status" value="1"/>
</dbReference>
<feature type="compositionally biased region" description="Basic and acidic residues" evidence="3">
    <location>
        <begin position="430"/>
        <end position="441"/>
    </location>
</feature>
<dbReference type="Gene3D" id="1.20.1270.60">
    <property type="entry name" value="Arfaptin homology (AH) domain/BAR domain"/>
    <property type="match status" value="1"/>
</dbReference>
<feature type="region of interest" description="Disordered" evidence="3">
    <location>
        <begin position="586"/>
        <end position="633"/>
    </location>
</feature>
<reference evidence="6 7" key="1">
    <citation type="submission" date="2019-02" db="EMBL/GenBank/DDBJ databases">
        <title>Genome sequencing of the rare red list fungi Antrodiella citrinella (Flaviporus citrinellus).</title>
        <authorList>
            <person name="Buettner E."/>
            <person name="Kellner H."/>
        </authorList>
    </citation>
    <scope>NUCLEOTIDE SEQUENCE [LARGE SCALE GENOMIC DNA]</scope>
    <source>
        <strain evidence="6 7">DSM 108506</strain>
    </source>
</reference>
<feature type="compositionally biased region" description="Basic residues" evidence="3">
    <location>
        <begin position="471"/>
        <end position="481"/>
    </location>
</feature>
<feature type="region of interest" description="Disordered" evidence="3">
    <location>
        <begin position="287"/>
        <end position="526"/>
    </location>
</feature>
<gene>
    <name evidence="6" type="ORF">EUX98_g2452</name>
</gene>
<feature type="compositionally biased region" description="Pro residues" evidence="3">
    <location>
        <begin position="297"/>
        <end position="306"/>
    </location>
</feature>
<dbReference type="SUPFAM" id="SSF50044">
    <property type="entry name" value="SH3-domain"/>
    <property type="match status" value="1"/>
</dbReference>
<evidence type="ECO:0008006" key="8">
    <source>
        <dbReference type="Google" id="ProtNLM"/>
    </source>
</evidence>
<dbReference type="PROSITE" id="PS50002">
    <property type="entry name" value="SH3"/>
    <property type="match status" value="1"/>
</dbReference>
<feature type="compositionally biased region" description="Basic and acidic residues" evidence="3">
    <location>
        <begin position="320"/>
        <end position="329"/>
    </location>
</feature>
<feature type="domain" description="BAR" evidence="5">
    <location>
        <begin position="54"/>
        <end position="298"/>
    </location>
</feature>
<sequence length="897" mass="99203">MDIYKENDDQGKEIDPPLHITAVTREFQISEGVVKYSRFLRLNGKQTAREAAPGEVISTRDKTTVSEEFQELERDVELRRLGNWRLNVSSAGYQHALMKKKDSEALPDEKEKLLPIDALGIVMIQHGEEFGDESAYGMSLVGLGKAHCKLAMVQETFAMTFEDTFMASLVRTTEEINEYQKERKKLESRRSSYDSATVKLDKLKGSKKEKDRKEAEDEYERAKEKYEEAETDVYDRMVLIQENEVMQLREVTALLNLELAFAKQRVAVLTEVRQNWVDEETMTQLETTVRTHRSHRPPPPPPPPPVLSSQASEQTVSSLLRRDSVKEASSDSGSDAEDSKPSSSFRSRAKSFTRRKSDASAKATSRPPSRAEDKKKRSRADSNATATTLGDKNEDDDEEDREKDKDRTSKRKTMAGWASSKVSSIGLGIGRKDKERDREKFSALADDGNDESTDDEDDDRSRGDESSRSSPVKRSRSKSISRSKSASGTPNASPKILPRMLRRKSTSQNSSPHGSPLTTHPPIPSGKRKLVEAIHDFTASTNDELSFKTGDTLLVINEVLDDWWMGELQNGTGKKGIFPISFTRTIPQPSNSNSNPSFSMLAPGLTRRKSKSQKPEKLQEHLLGNSEDDSAFELSPMDLTPRVIGQQDSYGYNAPPAVASDTEDERHPFGDHHEAPAYQSPLGITSPPFVTPSRGSSYAESFDSSSTDHFNDEGASLMPSSSDSIDRLELTPFKPTFRRGSTGPLISAAPLLPRRPTEPLPVNGSSTPLSAGSPSLQPRKAPPPPPPRRPQSTSLHTPPLIPVRPAQLGGVRTNSSASVSSGSYGSNNSLVLVAKSSAPINTSSAGPLHLRVKDDELTYSPFDSPRERSTFDVGCRDFRQNPFKQKGYCSNCSQVHG</sequence>
<keyword evidence="1 2" id="KW-0728">SH3 domain</keyword>
<dbReference type="Gene3D" id="2.30.30.40">
    <property type="entry name" value="SH3 Domains"/>
    <property type="match status" value="1"/>
</dbReference>
<feature type="domain" description="SH3" evidence="4">
    <location>
        <begin position="526"/>
        <end position="588"/>
    </location>
</feature>
<dbReference type="Pfam" id="PF00018">
    <property type="entry name" value="SH3_1"/>
    <property type="match status" value="1"/>
</dbReference>
<dbReference type="PRINTS" id="PR00452">
    <property type="entry name" value="SH3DOMAIN"/>
</dbReference>
<dbReference type="SUPFAM" id="SSF103657">
    <property type="entry name" value="BAR/IMD domain-like"/>
    <property type="match status" value="1"/>
</dbReference>
<feature type="compositionally biased region" description="Polar residues" evidence="3">
    <location>
        <begin position="506"/>
        <end position="518"/>
    </location>
</feature>
<dbReference type="OrthoDB" id="10263741at2759"/>
<feature type="compositionally biased region" description="Polar residues" evidence="3">
    <location>
        <begin position="693"/>
        <end position="708"/>
    </location>
</feature>
<organism evidence="6 7">
    <name type="scientific">Antrodiella citrinella</name>
    <dbReference type="NCBI Taxonomy" id="2447956"/>
    <lineage>
        <taxon>Eukaryota</taxon>
        <taxon>Fungi</taxon>
        <taxon>Dikarya</taxon>
        <taxon>Basidiomycota</taxon>
        <taxon>Agaricomycotina</taxon>
        <taxon>Agaricomycetes</taxon>
        <taxon>Polyporales</taxon>
        <taxon>Steccherinaceae</taxon>
        <taxon>Antrodiella</taxon>
    </lineage>
</organism>
<evidence type="ECO:0000256" key="2">
    <source>
        <dbReference type="PROSITE-ProRule" id="PRU00192"/>
    </source>
</evidence>
<dbReference type="AlphaFoldDB" id="A0A4S4N1P7"/>
<dbReference type="InterPro" id="IPR004148">
    <property type="entry name" value="BAR_dom"/>
</dbReference>
<name>A0A4S4N1P7_9APHY</name>
<keyword evidence="7" id="KW-1185">Reference proteome</keyword>
<feature type="region of interest" description="Disordered" evidence="3">
    <location>
        <begin position="205"/>
        <end position="227"/>
    </location>
</feature>
<evidence type="ECO:0000256" key="1">
    <source>
        <dbReference type="ARBA" id="ARBA00022443"/>
    </source>
</evidence>
<feature type="compositionally biased region" description="Basic and acidic residues" evidence="3">
    <location>
        <begin position="664"/>
        <end position="675"/>
    </location>
</feature>
<evidence type="ECO:0000256" key="3">
    <source>
        <dbReference type="SAM" id="MobiDB-lite"/>
    </source>
</evidence>
<comment type="caution">
    <text evidence="6">The sequence shown here is derived from an EMBL/GenBank/DDBJ whole genome shotgun (WGS) entry which is preliminary data.</text>
</comment>
<feature type="compositionally biased region" description="Low complexity" evidence="3">
    <location>
        <begin position="587"/>
        <end position="599"/>
    </location>
</feature>
<dbReference type="InterPro" id="IPR001452">
    <property type="entry name" value="SH3_domain"/>
</dbReference>
<feature type="compositionally biased region" description="Acidic residues" evidence="3">
    <location>
        <begin position="447"/>
        <end position="458"/>
    </location>
</feature>
<evidence type="ECO:0000313" key="7">
    <source>
        <dbReference type="Proteomes" id="UP000308730"/>
    </source>
</evidence>
<dbReference type="PANTHER" id="PTHR45929:SF3">
    <property type="entry name" value="JAK PATHWAY SIGNAL TRANSDUCTION ADAPTOR MOLECULE"/>
    <property type="match status" value="1"/>
</dbReference>
<evidence type="ECO:0000259" key="5">
    <source>
        <dbReference type="PROSITE" id="PS51021"/>
    </source>
</evidence>
<protein>
    <recommendedName>
        <fullName evidence="8">SH3 domain-containing protein</fullName>
    </recommendedName>
</protein>
<feature type="compositionally biased region" description="Pro residues" evidence="3">
    <location>
        <begin position="780"/>
        <end position="789"/>
    </location>
</feature>
<dbReference type="InterPro" id="IPR027267">
    <property type="entry name" value="AH/BAR_dom_sf"/>
</dbReference>
<dbReference type="SMART" id="SM00326">
    <property type="entry name" value="SH3"/>
    <property type="match status" value="1"/>
</dbReference>
<dbReference type="GO" id="GO:0033565">
    <property type="term" value="C:ESCRT-0 complex"/>
    <property type="evidence" value="ECO:0007669"/>
    <property type="project" value="TreeGrafter"/>
</dbReference>
<dbReference type="InterPro" id="IPR050670">
    <property type="entry name" value="STAM"/>
</dbReference>
<feature type="compositionally biased region" description="Polar residues" evidence="3">
    <location>
        <begin position="307"/>
        <end position="318"/>
    </location>
</feature>
<feature type="region of interest" description="Disordered" evidence="3">
    <location>
        <begin position="645"/>
        <end position="825"/>
    </location>
</feature>
<dbReference type="GO" id="GO:0043328">
    <property type="term" value="P:protein transport to vacuole involved in ubiquitin-dependent protein catabolic process via the multivesicular body sorting pathway"/>
    <property type="evidence" value="ECO:0007669"/>
    <property type="project" value="TreeGrafter"/>
</dbReference>
<feature type="compositionally biased region" description="Polar residues" evidence="3">
    <location>
        <begin position="381"/>
        <end position="390"/>
    </location>
</feature>
<dbReference type="PANTHER" id="PTHR45929">
    <property type="entry name" value="JAK PATHWAY SIGNAL TRANSDUCTION ADAPTOR MOLECULE"/>
    <property type="match status" value="1"/>
</dbReference>
<proteinExistence type="predicted"/>
<dbReference type="SMART" id="SM00721">
    <property type="entry name" value="BAR"/>
    <property type="match status" value="1"/>
</dbReference>
<dbReference type="Proteomes" id="UP000308730">
    <property type="component" value="Unassembled WGS sequence"/>
</dbReference>
<evidence type="ECO:0000313" key="6">
    <source>
        <dbReference type="EMBL" id="THH31708.1"/>
    </source>
</evidence>